<protein>
    <recommendedName>
        <fullName evidence="1">Transposase DDE domain-containing protein</fullName>
    </recommendedName>
</protein>
<name>A0A2H0DVQ0_9BACT</name>
<feature type="domain" description="Transposase DDE" evidence="1">
    <location>
        <begin position="108"/>
        <end position="245"/>
    </location>
</feature>
<dbReference type="AlphaFoldDB" id="A0A2H0DVQ0"/>
<organism evidence="2 3">
    <name type="scientific">Candidatus Campbellbacteria bacterium CG22_combo_CG10-13_8_21_14_all_43_18</name>
    <dbReference type="NCBI Taxonomy" id="1974530"/>
    <lineage>
        <taxon>Bacteria</taxon>
        <taxon>Candidatus Campbelliibacteriota</taxon>
    </lineage>
</organism>
<dbReference type="Proteomes" id="UP000231276">
    <property type="component" value="Unassembled WGS sequence"/>
</dbReference>
<dbReference type="NCBIfam" id="NF033520">
    <property type="entry name" value="transpos_IS982"/>
    <property type="match status" value="1"/>
</dbReference>
<evidence type="ECO:0000259" key="1">
    <source>
        <dbReference type="Pfam" id="PF13612"/>
    </source>
</evidence>
<proteinExistence type="predicted"/>
<comment type="caution">
    <text evidence="2">The sequence shown here is derived from an EMBL/GenBank/DDBJ whole genome shotgun (WGS) entry which is preliminary data.</text>
</comment>
<dbReference type="EMBL" id="PCTS01000044">
    <property type="protein sequence ID" value="PIP86243.1"/>
    <property type="molecule type" value="Genomic_DNA"/>
</dbReference>
<evidence type="ECO:0000313" key="2">
    <source>
        <dbReference type="EMBL" id="PIP86243.1"/>
    </source>
</evidence>
<dbReference type="InterPro" id="IPR025668">
    <property type="entry name" value="Tnp_DDE_dom"/>
</dbReference>
<evidence type="ECO:0000313" key="3">
    <source>
        <dbReference type="Proteomes" id="UP000231276"/>
    </source>
</evidence>
<sequence length="277" mass="31909">MDSLTNPNQLVQTFCVLDDLSVELFGKTNKGRPNSLSRSEVATIILMKHAFGINCLKKLYRLLKTNYSHEFHLPVYKNFVVTMNRYSLDFLVLINVLLQLQQKRSGVMKIIDSTPVPVCKNYRIYRHKTMKRISTRSKSTTGWFYGLKLHILTDLKRNILMMKFTTANIDDRKVLDIFLNQLKNSIILADAGYISAKLQQKAAKGRNVILTSIRKNMKKLATPLQIFLLNMRGRIESVFSVLKERLGLISSLPRSENGYLAHYSRVLFGYLFQPLIS</sequence>
<dbReference type="Pfam" id="PF13612">
    <property type="entry name" value="DDE_Tnp_1_3"/>
    <property type="match status" value="1"/>
</dbReference>
<accession>A0A2H0DVQ0</accession>
<gene>
    <name evidence="2" type="ORF">COW82_03095</name>
</gene>
<reference evidence="2 3" key="1">
    <citation type="submission" date="2017-09" db="EMBL/GenBank/DDBJ databases">
        <title>Depth-based differentiation of microbial function through sediment-hosted aquifers and enrichment of novel symbionts in the deep terrestrial subsurface.</title>
        <authorList>
            <person name="Probst A.J."/>
            <person name="Ladd B."/>
            <person name="Jarett J.K."/>
            <person name="Geller-Mcgrath D.E."/>
            <person name="Sieber C.M."/>
            <person name="Emerson J.B."/>
            <person name="Anantharaman K."/>
            <person name="Thomas B.C."/>
            <person name="Malmstrom R."/>
            <person name="Stieglmeier M."/>
            <person name="Klingl A."/>
            <person name="Woyke T."/>
            <person name="Ryan C.M."/>
            <person name="Banfield J.F."/>
        </authorList>
    </citation>
    <scope>NUCLEOTIDE SEQUENCE [LARGE SCALE GENOMIC DNA]</scope>
    <source>
        <strain evidence="2">CG22_combo_CG10-13_8_21_14_all_43_18</strain>
    </source>
</reference>